<keyword evidence="8" id="KW-0029">Amino-acid transport</keyword>
<protein>
    <submittedName>
        <fullName evidence="14">ATP-binding cassette domain-containing protein</fullName>
    </submittedName>
</protein>
<dbReference type="Gene3D" id="3.40.50.300">
    <property type="entry name" value="P-loop containing nucleotide triphosphate hydrolases"/>
    <property type="match status" value="1"/>
</dbReference>
<evidence type="ECO:0000313" key="14">
    <source>
        <dbReference type="EMBL" id="KAA9320423.1"/>
    </source>
</evidence>
<gene>
    <name evidence="15" type="ORF">AAC431_00055</name>
    <name evidence="14" type="ORF">F6H94_07985</name>
</gene>
<evidence type="ECO:0000256" key="6">
    <source>
        <dbReference type="ARBA" id="ARBA00022741"/>
    </source>
</evidence>
<evidence type="ECO:0000256" key="9">
    <source>
        <dbReference type="ARBA" id="ARBA00022989"/>
    </source>
</evidence>
<evidence type="ECO:0000256" key="2">
    <source>
        <dbReference type="ARBA" id="ARBA00022448"/>
    </source>
</evidence>
<evidence type="ECO:0000313" key="17">
    <source>
        <dbReference type="Proteomes" id="UP001385848"/>
    </source>
</evidence>
<proteinExistence type="inferred from homology"/>
<evidence type="ECO:0000259" key="13">
    <source>
        <dbReference type="PROSITE" id="PS50893"/>
    </source>
</evidence>
<keyword evidence="5 12" id="KW-0812">Transmembrane</keyword>
<dbReference type="AlphaFoldDB" id="A0A5N1I463"/>
<dbReference type="GO" id="GO:0005524">
    <property type="term" value="F:ATP binding"/>
    <property type="evidence" value="ECO:0007669"/>
    <property type="project" value="UniProtKB-KW"/>
</dbReference>
<dbReference type="SMART" id="SM00382">
    <property type="entry name" value="AAA"/>
    <property type="match status" value="1"/>
</dbReference>
<feature type="transmembrane region" description="Helical" evidence="12">
    <location>
        <begin position="264"/>
        <end position="284"/>
    </location>
</feature>
<evidence type="ECO:0000256" key="10">
    <source>
        <dbReference type="ARBA" id="ARBA00023136"/>
    </source>
</evidence>
<evidence type="ECO:0000256" key="3">
    <source>
        <dbReference type="ARBA" id="ARBA00022475"/>
    </source>
</evidence>
<accession>A0A5N1I463</accession>
<reference evidence="14 16" key="1">
    <citation type="submission" date="2019-09" db="EMBL/GenBank/DDBJ databases">
        <title>Draft genome sequence assemblies of isolates from the urinary tract.</title>
        <authorList>
            <person name="Mores C.R."/>
            <person name="Putonti C."/>
            <person name="Wolfe A.J."/>
        </authorList>
    </citation>
    <scope>NUCLEOTIDE SEQUENCE [LARGE SCALE GENOMIC DNA]</scope>
    <source>
        <strain evidence="14 16">UMB246</strain>
    </source>
</reference>
<evidence type="ECO:0000256" key="5">
    <source>
        <dbReference type="ARBA" id="ARBA00022692"/>
    </source>
</evidence>
<keyword evidence="2" id="KW-0813">Transport</keyword>
<dbReference type="InterPro" id="IPR003838">
    <property type="entry name" value="ABC3_permease_C"/>
</dbReference>
<evidence type="ECO:0000256" key="7">
    <source>
        <dbReference type="ARBA" id="ARBA00022840"/>
    </source>
</evidence>
<dbReference type="GO" id="GO:0016887">
    <property type="term" value="F:ATP hydrolysis activity"/>
    <property type="evidence" value="ECO:0007669"/>
    <property type="project" value="InterPro"/>
</dbReference>
<keyword evidence="3" id="KW-1003">Cell membrane</keyword>
<name>A0A5N1I463_LACJE</name>
<dbReference type="PROSITE" id="PS00211">
    <property type="entry name" value="ABC_TRANSPORTER_1"/>
    <property type="match status" value="1"/>
</dbReference>
<dbReference type="InterPro" id="IPR003439">
    <property type="entry name" value="ABC_transporter-like_ATP-bd"/>
</dbReference>
<keyword evidence="6" id="KW-0547">Nucleotide-binding</keyword>
<dbReference type="GO" id="GO:0098796">
    <property type="term" value="C:membrane protein complex"/>
    <property type="evidence" value="ECO:0007669"/>
    <property type="project" value="UniProtKB-ARBA"/>
</dbReference>
<dbReference type="GO" id="GO:0005886">
    <property type="term" value="C:plasma membrane"/>
    <property type="evidence" value="ECO:0007669"/>
    <property type="project" value="UniProtKB-SubCell"/>
</dbReference>
<dbReference type="Pfam" id="PF02687">
    <property type="entry name" value="FtsX"/>
    <property type="match status" value="1"/>
</dbReference>
<evidence type="ECO:0000256" key="12">
    <source>
        <dbReference type="SAM" id="Phobius"/>
    </source>
</evidence>
<dbReference type="InterPro" id="IPR003593">
    <property type="entry name" value="AAA+_ATPase"/>
</dbReference>
<dbReference type="InterPro" id="IPR017871">
    <property type="entry name" value="ABC_transporter-like_CS"/>
</dbReference>
<feature type="domain" description="ABC transporter" evidence="13">
    <location>
        <begin position="4"/>
        <end position="242"/>
    </location>
</feature>
<dbReference type="RefSeq" id="WP_006585085.1">
    <property type="nucleotide sequence ID" value="NZ_CATOUX010000003.1"/>
</dbReference>
<evidence type="ECO:0000313" key="16">
    <source>
        <dbReference type="Proteomes" id="UP000327236"/>
    </source>
</evidence>
<evidence type="ECO:0000313" key="15">
    <source>
        <dbReference type="EMBL" id="MEL0564317.1"/>
    </source>
</evidence>
<dbReference type="PANTHER" id="PTHR42798:SF2">
    <property type="entry name" value="ABC TRANSPORTER ATP-BINDING PROTEIN MG467-RELATED"/>
    <property type="match status" value="1"/>
</dbReference>
<feature type="transmembrane region" description="Helical" evidence="12">
    <location>
        <begin position="520"/>
        <end position="548"/>
    </location>
</feature>
<sequence length="655" mass="71225">MAFLELKNIYKSYFLGKEEFPVLKGINLDFELGDFVSILGESGGGKSTLMNIIGGLDWAFKGEVVLAGQRLNHSKETSLNKYRRETVGYIYQSYNLIPHLNVLDNVSLALDMTTLSVNERKQRAFDLLKQVGLEDHVKKYPKQLSGGQKQRVAIARALANDPQVIIADEPTGALDSQNTEEVLTLLNQIAAEGRLVIAVTHSQHVADSGTRIVRLADGKIISDERLKPAYKAKVQRKLHSKKLPLLTSVRNAFKHFKYHFKRNLLIIIGTAVGLFSVITFNGLGTGVKGYVNQQVNSLVNPKQVLVTPYVKSNNKQQDTYVNLATRDKKISAFSKKDINTLKRVKDVTKVEKIYTLSNVAISFNKKDTNISTVTNWTSILNTSSIKKGRMPKTGEIVIDKKDVAKSLTNQPNSLIGKKITLTYTGLNKLGQKAVATVKVKVVGLTESSGTSQINAVGGSTIVDALKAVNMSTNVAALGVSAKSMNAAKSVAKRINEAKVNRKLRFTATAVSSILDRIETYISLITNVLAGIAGISLLVSALMIIVTMYMSVSDRTKEIGILRALGESKGDIRRLFTSESILLGIFSATFATIIALIVQTLANSALSKIAHYSFIQISAGNIISAFVISIIISLLAAILPARHAASLNPIDALAGE</sequence>
<dbReference type="GO" id="GO:0006865">
    <property type="term" value="P:amino acid transport"/>
    <property type="evidence" value="ECO:0007669"/>
    <property type="project" value="UniProtKB-KW"/>
</dbReference>
<evidence type="ECO:0000256" key="8">
    <source>
        <dbReference type="ARBA" id="ARBA00022970"/>
    </source>
</evidence>
<dbReference type="EMBL" id="VYWW01000047">
    <property type="protein sequence ID" value="KAA9320423.1"/>
    <property type="molecule type" value="Genomic_DNA"/>
</dbReference>
<dbReference type="InterPro" id="IPR017911">
    <property type="entry name" value="MacB-like_ATP-bd"/>
</dbReference>
<dbReference type="Pfam" id="PF00005">
    <property type="entry name" value="ABC_tran"/>
    <property type="match status" value="1"/>
</dbReference>
<dbReference type="OrthoDB" id="2079174at2"/>
<keyword evidence="10 12" id="KW-0472">Membrane</keyword>
<dbReference type="Proteomes" id="UP001385848">
    <property type="component" value="Unassembled WGS sequence"/>
</dbReference>
<keyword evidence="4" id="KW-0997">Cell inner membrane</keyword>
<evidence type="ECO:0000256" key="1">
    <source>
        <dbReference type="ARBA" id="ARBA00004429"/>
    </source>
</evidence>
<dbReference type="PANTHER" id="PTHR42798">
    <property type="entry name" value="LIPOPROTEIN-RELEASING SYSTEM ATP-BINDING PROTEIN LOLD"/>
    <property type="match status" value="1"/>
</dbReference>
<dbReference type="KEGG" id="lje:BUE77_02660"/>
<keyword evidence="17" id="KW-1185">Reference proteome</keyword>
<dbReference type="InterPro" id="IPR027417">
    <property type="entry name" value="P-loop_NTPase"/>
</dbReference>
<dbReference type="GO" id="GO:0022857">
    <property type="term" value="F:transmembrane transporter activity"/>
    <property type="evidence" value="ECO:0007669"/>
    <property type="project" value="UniProtKB-ARBA"/>
</dbReference>
<keyword evidence="7 14" id="KW-0067">ATP-binding</keyword>
<dbReference type="SUPFAM" id="SSF52540">
    <property type="entry name" value="P-loop containing nucleoside triphosphate hydrolases"/>
    <property type="match status" value="1"/>
</dbReference>
<comment type="caution">
    <text evidence="14">The sequence shown here is derived from an EMBL/GenBank/DDBJ whole genome shotgun (WGS) entry which is preliminary data.</text>
</comment>
<dbReference type="EMBL" id="JBBVUL010000001">
    <property type="protein sequence ID" value="MEL0564317.1"/>
    <property type="molecule type" value="Genomic_DNA"/>
</dbReference>
<keyword evidence="9 12" id="KW-1133">Transmembrane helix</keyword>
<evidence type="ECO:0000256" key="4">
    <source>
        <dbReference type="ARBA" id="ARBA00022519"/>
    </source>
</evidence>
<evidence type="ECO:0000256" key="11">
    <source>
        <dbReference type="ARBA" id="ARBA00038388"/>
    </source>
</evidence>
<dbReference type="Pfam" id="PF12704">
    <property type="entry name" value="MacB_PCD"/>
    <property type="match status" value="1"/>
</dbReference>
<dbReference type="Proteomes" id="UP000327236">
    <property type="component" value="Unassembled WGS sequence"/>
</dbReference>
<dbReference type="CDD" id="cd03255">
    <property type="entry name" value="ABC_MJ0796_LolCDE_FtsE"/>
    <property type="match status" value="1"/>
</dbReference>
<dbReference type="FunFam" id="3.40.50.300:FF:000032">
    <property type="entry name" value="Export ABC transporter ATP-binding protein"/>
    <property type="match status" value="1"/>
</dbReference>
<dbReference type="PROSITE" id="PS50893">
    <property type="entry name" value="ABC_TRANSPORTER_2"/>
    <property type="match status" value="1"/>
</dbReference>
<feature type="transmembrane region" description="Helical" evidence="12">
    <location>
        <begin position="613"/>
        <end position="638"/>
    </location>
</feature>
<dbReference type="GeneID" id="31742602"/>
<reference evidence="15 17" key="2">
    <citation type="submission" date="2024-04" db="EMBL/GenBank/DDBJ databases">
        <title>Three lactobacilli isolated from voided urine samples from females with type 2 diabetes.</title>
        <authorList>
            <person name="Kula A."/>
            <person name="Stegman N."/>
            <person name="Putonti C."/>
        </authorList>
    </citation>
    <scope>NUCLEOTIDE SEQUENCE [LARGE SCALE GENOMIC DNA]</scope>
    <source>
        <strain evidence="15 17">1855</strain>
    </source>
</reference>
<dbReference type="InterPro" id="IPR025857">
    <property type="entry name" value="MacB_PCD"/>
</dbReference>
<organism evidence="14 16">
    <name type="scientific">Lactobacillus jensenii</name>
    <dbReference type="NCBI Taxonomy" id="109790"/>
    <lineage>
        <taxon>Bacteria</taxon>
        <taxon>Bacillati</taxon>
        <taxon>Bacillota</taxon>
        <taxon>Bacilli</taxon>
        <taxon>Lactobacillales</taxon>
        <taxon>Lactobacillaceae</taxon>
        <taxon>Lactobacillus</taxon>
    </lineage>
</organism>
<feature type="transmembrane region" description="Helical" evidence="12">
    <location>
        <begin position="580"/>
        <end position="601"/>
    </location>
</feature>
<comment type="similarity">
    <text evidence="11">Belongs to the ABC transporter superfamily. Macrolide exporter (TC 3.A.1.122) family.</text>
</comment>
<comment type="subcellular location">
    <subcellularLocation>
        <location evidence="1">Cell inner membrane</location>
        <topology evidence="1">Multi-pass membrane protein</topology>
    </subcellularLocation>
</comment>